<proteinExistence type="predicted"/>
<reference evidence="1 2" key="1">
    <citation type="submission" date="2019-08" db="EMBL/GenBank/DDBJ databases">
        <title>Deep-cultivation of Planctomycetes and their phenomic and genomic characterization uncovers novel biology.</title>
        <authorList>
            <person name="Wiegand S."/>
            <person name="Jogler M."/>
            <person name="Boedeker C."/>
            <person name="Pinto D."/>
            <person name="Vollmers J."/>
            <person name="Rivas-Marin E."/>
            <person name="Kohn T."/>
            <person name="Peeters S.H."/>
            <person name="Heuer A."/>
            <person name="Rast P."/>
            <person name="Oberbeckmann S."/>
            <person name="Bunk B."/>
            <person name="Jeske O."/>
            <person name="Meyerdierks A."/>
            <person name="Storesund J.E."/>
            <person name="Kallscheuer N."/>
            <person name="Luecker S."/>
            <person name="Lage O.M."/>
            <person name="Pohl T."/>
            <person name="Merkel B.J."/>
            <person name="Hornburger P."/>
            <person name="Mueller R.-W."/>
            <person name="Bruemmer F."/>
            <person name="Labrenz M."/>
            <person name="Spormann A.M."/>
            <person name="Op den Camp H."/>
            <person name="Overmann J."/>
            <person name="Amann R."/>
            <person name="Jetten M.S.M."/>
            <person name="Mascher T."/>
            <person name="Medema M.H."/>
            <person name="Devos D.P."/>
            <person name="Kaster A.-K."/>
            <person name="Ovreas L."/>
            <person name="Rohde M."/>
            <person name="Galperin M.Y."/>
            <person name="Jogler C."/>
        </authorList>
    </citation>
    <scope>NUCLEOTIDE SEQUENCE [LARGE SCALE GENOMIC DNA]</scope>
    <source>
        <strain evidence="1 2">Pr1d</strain>
    </source>
</reference>
<sequence>MRLVSYLRSQAAIGLVGLLLIFCCSGATCSRSFRSPFASVGPPAPEVLVPGAALDQVIAAVNQNASRIQSYQTNNASITVPGMTMLPQLRGNIAAERPDKLRLKASTAISGEEVDLGSNEDLFWFWVKRNEPPDLYFARHSQYVGSAAQQVMPIEPSWLLDALGFAQFDPNDFHEGPVPHGNGTLEIRSVIQTRIGTLTKSTVVDAQRAWVMAQHVYDAQGTLLASAIARSHQYYPTANVSLPQKVDISLPTAQLALSIDVGTVAINQGPLNPDLWQLPALAGYRQIDLGTAPPGAVSAMGAPGSNDINTLASPEIFGIGRPSEVVPSQYGITPTPANSALPTQATTGSTSPLLPYSQTQFVEPASTVVQPAAHSIQQQLPSGGIPLGLPY</sequence>
<organism evidence="1 2">
    <name type="scientific">Bythopirellula goksoeyrii</name>
    <dbReference type="NCBI Taxonomy" id="1400387"/>
    <lineage>
        <taxon>Bacteria</taxon>
        <taxon>Pseudomonadati</taxon>
        <taxon>Planctomycetota</taxon>
        <taxon>Planctomycetia</taxon>
        <taxon>Pirellulales</taxon>
        <taxon>Lacipirellulaceae</taxon>
        <taxon>Bythopirellula</taxon>
    </lineage>
</organism>
<dbReference type="KEGG" id="bgok:Pr1d_25850"/>
<keyword evidence="2" id="KW-1185">Reference proteome</keyword>
<evidence type="ECO:0000313" key="1">
    <source>
        <dbReference type="EMBL" id="QEG35289.1"/>
    </source>
</evidence>
<dbReference type="EMBL" id="CP042913">
    <property type="protein sequence ID" value="QEG35289.1"/>
    <property type="molecule type" value="Genomic_DNA"/>
</dbReference>
<evidence type="ECO:0000313" key="2">
    <source>
        <dbReference type="Proteomes" id="UP000323917"/>
    </source>
</evidence>
<dbReference type="Proteomes" id="UP000323917">
    <property type="component" value="Chromosome"/>
</dbReference>
<dbReference type="OrthoDB" id="279598at2"/>
<gene>
    <name evidence="1" type="ORF">Pr1d_25850</name>
</gene>
<dbReference type="AlphaFoldDB" id="A0A5B9QBX5"/>
<protein>
    <submittedName>
        <fullName evidence="1">Uncharacterized protein</fullName>
    </submittedName>
</protein>
<accession>A0A5B9QBX5</accession>
<name>A0A5B9QBX5_9BACT</name>
<dbReference type="RefSeq" id="WP_148073820.1">
    <property type="nucleotide sequence ID" value="NZ_CP042913.1"/>
</dbReference>